<evidence type="ECO:0000256" key="3">
    <source>
        <dbReference type="ARBA" id="ARBA00022801"/>
    </source>
</evidence>
<keyword evidence="4 5" id="KW-0119">Carbohydrate metabolism</keyword>
<feature type="active site" description="Proton donor/acceptor" evidence="6">
    <location>
        <position position="270"/>
    </location>
</feature>
<dbReference type="SUPFAM" id="SSF51556">
    <property type="entry name" value="Metallo-dependent hydrolases"/>
    <property type="match status" value="1"/>
</dbReference>
<dbReference type="KEGG" id="bsol:FSW04_05875"/>
<reference evidence="10 11" key="1">
    <citation type="journal article" date="2018" name="J. Microbiol.">
        <title>Baekduia soli gen. nov., sp. nov., a novel bacterium isolated from the soil of Baekdu Mountain and proposal of a novel family name, Baekduiaceae fam. nov.</title>
        <authorList>
            <person name="An D.S."/>
            <person name="Siddiqi M.Z."/>
            <person name="Kim K.H."/>
            <person name="Yu H.S."/>
            <person name="Im W.T."/>
        </authorList>
    </citation>
    <scope>NUCLEOTIDE SEQUENCE [LARGE SCALE GENOMIC DNA]</scope>
    <source>
        <strain evidence="10 11">BR7-21</strain>
    </source>
</reference>
<feature type="binding site" evidence="7">
    <location>
        <position position="139"/>
    </location>
    <ligand>
        <name>substrate</name>
    </ligand>
</feature>
<dbReference type="PANTHER" id="PTHR11113:SF14">
    <property type="entry name" value="N-ACETYLGLUCOSAMINE-6-PHOSPHATE DEACETYLASE"/>
    <property type="match status" value="1"/>
</dbReference>
<evidence type="ECO:0000256" key="5">
    <source>
        <dbReference type="PIRNR" id="PIRNR038994"/>
    </source>
</evidence>
<evidence type="ECO:0000256" key="2">
    <source>
        <dbReference type="ARBA" id="ARBA00022723"/>
    </source>
</evidence>
<evidence type="ECO:0000313" key="10">
    <source>
        <dbReference type="EMBL" id="QEC47164.1"/>
    </source>
</evidence>
<name>A0A5B8U293_9ACTN</name>
<keyword evidence="2 8" id="KW-0479">Metal-binding</keyword>
<evidence type="ECO:0000256" key="4">
    <source>
        <dbReference type="ARBA" id="ARBA00023277"/>
    </source>
</evidence>
<evidence type="ECO:0000256" key="1">
    <source>
        <dbReference type="ARBA" id="ARBA00010716"/>
    </source>
</evidence>
<sequence>MTVSSPRAGRRLGVRAALVDGVLVPGDVLVQDGAIAAVGAGRAGGRGVAAPGFLDLHINGFAGVDFLAADAAGYRTAGAALASHGVTGYLPTFITSPPGDYEPALRRALDATARGAADGARVLGVHLEGPWLSPRWPGAHDPEHLRAPDVAGALALCDLGPVRMVTLAPELDGALELVEALVARGVVVSCGHSDADAAAADAAFDAGARAVTHLYNAHRRWSPRDPGLAGAALVRPGVVVQAIVDHVHLAPQTAYAAFLASRGRFALVTDAIEAAGQAAGTYRLGRREVEVHDGRAELPGGLLAGSVLSMDAAVRNLVGCGASVADALHAATAVPARLLGRPELGTLAPGSPADLVVLDDDLRVARTLVAGDECFAAAA</sequence>
<feature type="domain" description="Amidohydrolase-related" evidence="9">
    <location>
        <begin position="50"/>
        <end position="371"/>
    </location>
</feature>
<protein>
    <submittedName>
        <fullName evidence="10">N-acetylglucosamine-6-phosphate deacetylase</fullName>
        <ecNumber evidence="10">3.5.1.25</ecNumber>
    </submittedName>
</protein>
<dbReference type="InterPro" id="IPR032466">
    <property type="entry name" value="Metal_Hydrolase"/>
</dbReference>
<comment type="similarity">
    <text evidence="1 5">Belongs to the metallo-dependent hydrolases superfamily. NagA family.</text>
</comment>
<dbReference type="Proteomes" id="UP000321805">
    <property type="component" value="Chromosome"/>
</dbReference>
<dbReference type="GO" id="GO:0008448">
    <property type="term" value="F:N-acetylglucosamine-6-phosphate deacetylase activity"/>
    <property type="evidence" value="ECO:0007669"/>
    <property type="project" value="UniProtKB-EC"/>
</dbReference>
<dbReference type="InterPro" id="IPR003764">
    <property type="entry name" value="GlcNAc_6-P_deAcase"/>
</dbReference>
<feature type="binding site" evidence="8">
    <location>
        <position position="213"/>
    </location>
    <ligand>
        <name>Zn(2+)</name>
        <dbReference type="ChEBI" id="CHEBI:29105"/>
    </ligand>
</feature>
<dbReference type="EC" id="3.5.1.25" evidence="10"/>
<dbReference type="SUPFAM" id="SSF51338">
    <property type="entry name" value="Composite domain of metallo-dependent hydrolases"/>
    <property type="match status" value="1"/>
</dbReference>
<feature type="binding site" evidence="7">
    <location>
        <position position="224"/>
    </location>
    <ligand>
        <name>substrate</name>
    </ligand>
</feature>
<dbReference type="OrthoDB" id="9776488at2"/>
<dbReference type="RefSeq" id="WP_146917269.1">
    <property type="nucleotide sequence ID" value="NZ_CP042430.1"/>
</dbReference>
<dbReference type="EMBL" id="CP042430">
    <property type="protein sequence ID" value="QEC47164.1"/>
    <property type="molecule type" value="Genomic_DNA"/>
</dbReference>
<dbReference type="GO" id="GO:0006046">
    <property type="term" value="P:N-acetylglucosamine catabolic process"/>
    <property type="evidence" value="ECO:0007669"/>
    <property type="project" value="TreeGrafter"/>
</dbReference>
<dbReference type="Pfam" id="PF01979">
    <property type="entry name" value="Amidohydro_1"/>
    <property type="match status" value="1"/>
</dbReference>
<dbReference type="GO" id="GO:0046872">
    <property type="term" value="F:metal ion binding"/>
    <property type="evidence" value="ECO:0007669"/>
    <property type="project" value="UniProtKB-KW"/>
</dbReference>
<feature type="binding site" evidence="8">
    <location>
        <position position="192"/>
    </location>
    <ligand>
        <name>Zn(2+)</name>
        <dbReference type="ChEBI" id="CHEBI:29105"/>
    </ligand>
</feature>
<evidence type="ECO:0000256" key="7">
    <source>
        <dbReference type="PIRSR" id="PIRSR038994-2"/>
    </source>
</evidence>
<dbReference type="InterPro" id="IPR006680">
    <property type="entry name" value="Amidohydro-rel"/>
</dbReference>
<comment type="cofactor">
    <cofactor evidence="8">
        <name>a divalent metal cation</name>
        <dbReference type="ChEBI" id="CHEBI:60240"/>
    </cofactor>
    <text evidence="8">Binds 1 divalent metal cation per subunit.</text>
</comment>
<feature type="binding site" evidence="7">
    <location>
        <begin position="303"/>
        <end position="305"/>
    </location>
    <ligand>
        <name>substrate</name>
    </ligand>
</feature>
<feature type="binding site" evidence="8">
    <location>
        <position position="128"/>
    </location>
    <ligand>
        <name>Zn(2+)</name>
        <dbReference type="ChEBI" id="CHEBI:29105"/>
    </ligand>
</feature>
<evidence type="ECO:0000313" key="11">
    <source>
        <dbReference type="Proteomes" id="UP000321805"/>
    </source>
</evidence>
<feature type="binding site" evidence="7">
    <location>
        <position position="248"/>
    </location>
    <ligand>
        <name>substrate</name>
    </ligand>
</feature>
<evidence type="ECO:0000256" key="8">
    <source>
        <dbReference type="PIRSR" id="PIRSR038994-3"/>
    </source>
</evidence>
<accession>A0A5B8U293</accession>
<dbReference type="PIRSF" id="PIRSF038994">
    <property type="entry name" value="NagA"/>
    <property type="match status" value="1"/>
</dbReference>
<dbReference type="Gene3D" id="2.30.40.10">
    <property type="entry name" value="Urease, subunit C, domain 1"/>
    <property type="match status" value="1"/>
</dbReference>
<keyword evidence="3 5" id="KW-0378">Hydrolase</keyword>
<dbReference type="PANTHER" id="PTHR11113">
    <property type="entry name" value="N-ACETYLGLUCOSAMINE-6-PHOSPHATE DEACETYLASE"/>
    <property type="match status" value="1"/>
</dbReference>
<keyword evidence="11" id="KW-1185">Reference proteome</keyword>
<evidence type="ECO:0000256" key="6">
    <source>
        <dbReference type="PIRSR" id="PIRSR038994-1"/>
    </source>
</evidence>
<dbReference type="Gene3D" id="3.20.20.140">
    <property type="entry name" value="Metal-dependent hydrolases"/>
    <property type="match status" value="1"/>
</dbReference>
<dbReference type="InterPro" id="IPR011059">
    <property type="entry name" value="Metal-dep_hydrolase_composite"/>
</dbReference>
<proteinExistence type="inferred from homology"/>
<evidence type="ECO:0000259" key="9">
    <source>
        <dbReference type="Pfam" id="PF01979"/>
    </source>
</evidence>
<dbReference type="AlphaFoldDB" id="A0A5B8U293"/>
<organism evidence="10 11">
    <name type="scientific">Baekduia soli</name>
    <dbReference type="NCBI Taxonomy" id="496014"/>
    <lineage>
        <taxon>Bacteria</taxon>
        <taxon>Bacillati</taxon>
        <taxon>Actinomycetota</taxon>
        <taxon>Thermoleophilia</taxon>
        <taxon>Solirubrobacterales</taxon>
        <taxon>Baekduiaceae</taxon>
        <taxon>Baekduia</taxon>
    </lineage>
</organism>
<dbReference type="NCBIfam" id="TIGR00221">
    <property type="entry name" value="nagA"/>
    <property type="match status" value="1"/>
</dbReference>
<gene>
    <name evidence="10" type="primary">nagA</name>
    <name evidence="10" type="ORF">FSW04_05875</name>
</gene>
<feature type="binding site" evidence="7">
    <location>
        <begin position="216"/>
        <end position="217"/>
    </location>
    <ligand>
        <name>substrate</name>
    </ligand>
</feature>